<dbReference type="Proteomes" id="UP000319143">
    <property type="component" value="Unassembled WGS sequence"/>
</dbReference>
<evidence type="ECO:0000313" key="2">
    <source>
        <dbReference type="Proteomes" id="UP000319143"/>
    </source>
</evidence>
<dbReference type="AlphaFoldDB" id="A0A5C6CBG5"/>
<protein>
    <submittedName>
        <fullName evidence="1">Uncharacterized protein</fullName>
    </submittedName>
</protein>
<dbReference type="RefSeq" id="WP_197232005.1">
    <property type="nucleotide sequence ID" value="NZ_SJPV01000053.1"/>
</dbReference>
<keyword evidence="2" id="KW-1185">Reference proteome</keyword>
<accession>A0A5C6CBG5</accession>
<dbReference type="EMBL" id="SJPV01000053">
    <property type="protein sequence ID" value="TWU21425.1"/>
    <property type="molecule type" value="Genomic_DNA"/>
</dbReference>
<name>A0A5C6CBG5_9BACT</name>
<evidence type="ECO:0000313" key="1">
    <source>
        <dbReference type="EMBL" id="TWU21425.1"/>
    </source>
</evidence>
<gene>
    <name evidence="1" type="ORF">Poly41_71530</name>
</gene>
<proteinExistence type="predicted"/>
<reference evidence="1 2" key="1">
    <citation type="submission" date="2019-02" db="EMBL/GenBank/DDBJ databases">
        <title>Deep-cultivation of Planctomycetes and their phenomic and genomic characterization uncovers novel biology.</title>
        <authorList>
            <person name="Wiegand S."/>
            <person name="Jogler M."/>
            <person name="Boedeker C."/>
            <person name="Pinto D."/>
            <person name="Vollmers J."/>
            <person name="Rivas-Marin E."/>
            <person name="Kohn T."/>
            <person name="Peeters S.H."/>
            <person name="Heuer A."/>
            <person name="Rast P."/>
            <person name="Oberbeckmann S."/>
            <person name="Bunk B."/>
            <person name="Jeske O."/>
            <person name="Meyerdierks A."/>
            <person name="Storesund J.E."/>
            <person name="Kallscheuer N."/>
            <person name="Luecker S."/>
            <person name="Lage O.M."/>
            <person name="Pohl T."/>
            <person name="Merkel B.J."/>
            <person name="Hornburger P."/>
            <person name="Mueller R.-W."/>
            <person name="Bruemmer F."/>
            <person name="Labrenz M."/>
            <person name="Spormann A.M."/>
            <person name="Op Den Camp H."/>
            <person name="Overmann J."/>
            <person name="Amann R."/>
            <person name="Jetten M.S.M."/>
            <person name="Mascher T."/>
            <person name="Medema M.H."/>
            <person name="Devos D.P."/>
            <person name="Kaster A.-K."/>
            <person name="Ovreas L."/>
            <person name="Rohde M."/>
            <person name="Galperin M.Y."/>
            <person name="Jogler C."/>
        </authorList>
    </citation>
    <scope>NUCLEOTIDE SEQUENCE [LARGE SCALE GENOMIC DNA]</scope>
    <source>
        <strain evidence="1 2">Poly41</strain>
    </source>
</reference>
<comment type="caution">
    <text evidence="1">The sequence shown here is derived from an EMBL/GenBank/DDBJ whole genome shotgun (WGS) entry which is preliminary data.</text>
</comment>
<sequence>MRIHERLIAPFRVGVLMTNLVSRVKAEIICEDGWEAGGWSVDEKAHDRPPDRRRSNWR</sequence>
<organism evidence="1 2">
    <name type="scientific">Novipirellula artificiosorum</name>
    <dbReference type="NCBI Taxonomy" id="2528016"/>
    <lineage>
        <taxon>Bacteria</taxon>
        <taxon>Pseudomonadati</taxon>
        <taxon>Planctomycetota</taxon>
        <taxon>Planctomycetia</taxon>
        <taxon>Pirellulales</taxon>
        <taxon>Pirellulaceae</taxon>
        <taxon>Novipirellula</taxon>
    </lineage>
</organism>